<organism evidence="2 3">
    <name type="scientific">Dictyobacter formicarum</name>
    <dbReference type="NCBI Taxonomy" id="2778368"/>
    <lineage>
        <taxon>Bacteria</taxon>
        <taxon>Bacillati</taxon>
        <taxon>Chloroflexota</taxon>
        <taxon>Ktedonobacteria</taxon>
        <taxon>Ktedonobacterales</taxon>
        <taxon>Dictyobacteraceae</taxon>
        <taxon>Dictyobacter</taxon>
    </lineage>
</organism>
<evidence type="ECO:0000313" key="3">
    <source>
        <dbReference type="Proteomes" id="UP000635565"/>
    </source>
</evidence>
<reference evidence="2 3" key="1">
    <citation type="journal article" date="2021" name="Int. J. Syst. Evol. Microbiol.">
        <title>Reticulibacter mediterranei gen. nov., sp. nov., within the new family Reticulibacteraceae fam. nov., and Ktedonospora formicarum gen. nov., sp. nov., Ktedonobacter robiniae sp. nov., Dictyobacter formicarum sp. nov. and Dictyobacter arantiisoli sp. nov., belonging to the class Ktedonobacteria.</title>
        <authorList>
            <person name="Yabe S."/>
            <person name="Zheng Y."/>
            <person name="Wang C.M."/>
            <person name="Sakai Y."/>
            <person name="Abe K."/>
            <person name="Yokota A."/>
            <person name="Donadio S."/>
            <person name="Cavaletti L."/>
            <person name="Monciardini P."/>
        </authorList>
    </citation>
    <scope>NUCLEOTIDE SEQUENCE [LARGE SCALE GENOMIC DNA]</scope>
    <source>
        <strain evidence="2 3">SOSP1-9</strain>
    </source>
</reference>
<gene>
    <name evidence="2" type="ORF">KSZ_64060</name>
</gene>
<keyword evidence="3" id="KW-1185">Reference proteome</keyword>
<dbReference type="Proteomes" id="UP000635565">
    <property type="component" value="Unassembled WGS sequence"/>
</dbReference>
<comment type="caution">
    <text evidence="2">The sequence shown here is derived from an EMBL/GenBank/DDBJ whole genome shotgun (WGS) entry which is preliminary data.</text>
</comment>
<sequence length="45" mass="4744">MEINELQNVGKTKSLRDGDAIVRGHGGEGQAAMDKAGKAPHIPFV</sequence>
<feature type="compositionally biased region" description="Polar residues" evidence="1">
    <location>
        <begin position="1"/>
        <end position="11"/>
    </location>
</feature>
<evidence type="ECO:0000313" key="2">
    <source>
        <dbReference type="EMBL" id="GHO88400.1"/>
    </source>
</evidence>
<evidence type="ECO:0000256" key="1">
    <source>
        <dbReference type="SAM" id="MobiDB-lite"/>
    </source>
</evidence>
<feature type="compositionally biased region" description="Basic and acidic residues" evidence="1">
    <location>
        <begin position="14"/>
        <end position="26"/>
    </location>
</feature>
<dbReference type="EMBL" id="BNJJ01000024">
    <property type="protein sequence ID" value="GHO88400.1"/>
    <property type="molecule type" value="Genomic_DNA"/>
</dbReference>
<accession>A0ABQ3VR24</accession>
<protein>
    <submittedName>
        <fullName evidence="2">Uncharacterized protein</fullName>
    </submittedName>
</protein>
<proteinExistence type="predicted"/>
<name>A0ABQ3VR24_9CHLR</name>
<feature type="region of interest" description="Disordered" evidence="1">
    <location>
        <begin position="1"/>
        <end position="45"/>
    </location>
</feature>